<keyword evidence="5" id="KW-1185">Reference proteome</keyword>
<evidence type="ECO:0000313" key="4">
    <source>
        <dbReference type="EMBL" id="MFC0604629.1"/>
    </source>
</evidence>
<evidence type="ECO:0000259" key="3">
    <source>
        <dbReference type="Pfam" id="PF18962"/>
    </source>
</evidence>
<gene>
    <name evidence="4" type="ORF">ACFFGA_08700</name>
</gene>
<keyword evidence="1 2" id="KW-0732">Signal</keyword>
<name>A0ABV6Q8L5_9FLAO</name>
<feature type="domain" description="Secretion system C-terminal sorting" evidence="3">
    <location>
        <begin position="255"/>
        <end position="322"/>
    </location>
</feature>
<proteinExistence type="predicted"/>
<feature type="chain" id="PRO_5045769538" evidence="2">
    <location>
        <begin position="19"/>
        <end position="324"/>
    </location>
</feature>
<dbReference type="EMBL" id="JBHLTQ010000004">
    <property type="protein sequence ID" value="MFC0604629.1"/>
    <property type="molecule type" value="Genomic_DNA"/>
</dbReference>
<organism evidence="4 5">
    <name type="scientific">Winogradskyella pulchriflava</name>
    <dbReference type="NCBI Taxonomy" id="1110688"/>
    <lineage>
        <taxon>Bacteria</taxon>
        <taxon>Pseudomonadati</taxon>
        <taxon>Bacteroidota</taxon>
        <taxon>Flavobacteriia</taxon>
        <taxon>Flavobacteriales</taxon>
        <taxon>Flavobacteriaceae</taxon>
        <taxon>Winogradskyella</taxon>
    </lineage>
</organism>
<evidence type="ECO:0000256" key="2">
    <source>
        <dbReference type="SAM" id="SignalP"/>
    </source>
</evidence>
<accession>A0ABV6Q8L5</accession>
<dbReference type="RefSeq" id="WP_386062594.1">
    <property type="nucleotide sequence ID" value="NZ_JBHLTQ010000004.1"/>
</dbReference>
<dbReference type="Pfam" id="PF18962">
    <property type="entry name" value="Por_Secre_tail"/>
    <property type="match status" value="1"/>
</dbReference>
<dbReference type="NCBIfam" id="TIGR04183">
    <property type="entry name" value="Por_Secre_tail"/>
    <property type="match status" value="1"/>
</dbReference>
<evidence type="ECO:0000256" key="1">
    <source>
        <dbReference type="ARBA" id="ARBA00022729"/>
    </source>
</evidence>
<evidence type="ECO:0000313" key="5">
    <source>
        <dbReference type="Proteomes" id="UP001589832"/>
    </source>
</evidence>
<feature type="signal peptide" evidence="2">
    <location>
        <begin position="1"/>
        <end position="18"/>
    </location>
</feature>
<comment type="caution">
    <text evidence="4">The sequence shown here is derived from an EMBL/GenBank/DDBJ whole genome shotgun (WGS) entry which is preliminary data.</text>
</comment>
<sequence>MKTTFLSLFLLLLNTLSAQETVTAAEYFIDNDPGVGNATPITISNETSLLSNFNVSTIALTEGTHQLHVRVKDNLDQWSMYARKTFLIRSVNQLNTKTINGIEYFIDTDPGVENANGISVANENSLNETFNISSNTISQGFHWLHFRVKNNNDTWSLYARKLIYIVEEFSTNDIIAAEFFIDVDPGVGNATSIDITQGPTINETLSIEIPNDLVEGDHFLHIRVLNSNGKWSLYARPEFESTLGSTDFTFENMSIYPNPVSDKLYFSLGDTSIDKITLIDLTGKVISEFSEVSSYISMVDLEAGTYLLQITTTEGSISKKIIKK</sequence>
<dbReference type="InterPro" id="IPR026444">
    <property type="entry name" value="Secre_tail"/>
</dbReference>
<reference evidence="4 5" key="1">
    <citation type="submission" date="2024-09" db="EMBL/GenBank/DDBJ databases">
        <authorList>
            <person name="Sun Q."/>
            <person name="Mori K."/>
        </authorList>
    </citation>
    <scope>NUCLEOTIDE SEQUENCE [LARGE SCALE GENOMIC DNA]</scope>
    <source>
        <strain evidence="4 5">NCAIM B.02481</strain>
    </source>
</reference>
<protein>
    <submittedName>
        <fullName evidence="4">T9SS type A sorting domain-containing protein</fullName>
    </submittedName>
</protein>
<dbReference type="Proteomes" id="UP001589832">
    <property type="component" value="Unassembled WGS sequence"/>
</dbReference>